<dbReference type="Gene3D" id="3.40.630.10">
    <property type="entry name" value="Zn peptidases"/>
    <property type="match status" value="1"/>
</dbReference>
<evidence type="ECO:0000313" key="4">
    <source>
        <dbReference type="EMBL" id="MCA9755151.1"/>
    </source>
</evidence>
<evidence type="ECO:0000256" key="2">
    <source>
        <dbReference type="ARBA" id="ARBA00023315"/>
    </source>
</evidence>
<evidence type="ECO:0000256" key="1">
    <source>
        <dbReference type="ARBA" id="ARBA00022679"/>
    </source>
</evidence>
<comment type="caution">
    <text evidence="4">The sequence shown here is derived from an EMBL/GenBank/DDBJ whole genome shotgun (WGS) entry which is preliminary data.</text>
</comment>
<reference evidence="4" key="2">
    <citation type="journal article" date="2021" name="Microbiome">
        <title>Successional dynamics and alternative stable states in a saline activated sludge microbial community over 9 years.</title>
        <authorList>
            <person name="Wang Y."/>
            <person name="Ye J."/>
            <person name="Ju F."/>
            <person name="Liu L."/>
            <person name="Boyd J.A."/>
            <person name="Deng Y."/>
            <person name="Parks D.H."/>
            <person name="Jiang X."/>
            <person name="Yin X."/>
            <person name="Woodcroft B.J."/>
            <person name="Tyson G.W."/>
            <person name="Hugenholtz P."/>
            <person name="Polz M.F."/>
            <person name="Zhang T."/>
        </authorList>
    </citation>
    <scope>NUCLEOTIDE SEQUENCE</scope>
    <source>
        <strain evidence="4">HKST-UBA02</strain>
    </source>
</reference>
<dbReference type="InterPro" id="IPR007484">
    <property type="entry name" value="Peptidase_M28"/>
</dbReference>
<keyword evidence="1" id="KW-0808">Transferase</keyword>
<evidence type="ECO:0000259" key="3">
    <source>
        <dbReference type="Pfam" id="PF04389"/>
    </source>
</evidence>
<dbReference type="AlphaFoldDB" id="A0A956SCA8"/>
<keyword evidence="2" id="KW-0012">Acyltransferase</keyword>
<proteinExistence type="predicted"/>
<accession>A0A956SCA8</accession>
<dbReference type="GO" id="GO:0016603">
    <property type="term" value="F:glutaminyl-peptide cyclotransferase activity"/>
    <property type="evidence" value="ECO:0007669"/>
    <property type="project" value="TreeGrafter"/>
</dbReference>
<dbReference type="SUPFAM" id="SSF53187">
    <property type="entry name" value="Zn-dependent exopeptidases"/>
    <property type="match status" value="1"/>
</dbReference>
<dbReference type="EMBL" id="JAGQHS010000016">
    <property type="protein sequence ID" value="MCA9755151.1"/>
    <property type="molecule type" value="Genomic_DNA"/>
</dbReference>
<organism evidence="4 5">
    <name type="scientific">Eiseniibacteriota bacterium</name>
    <dbReference type="NCBI Taxonomy" id="2212470"/>
    <lineage>
        <taxon>Bacteria</taxon>
        <taxon>Candidatus Eiseniibacteriota</taxon>
    </lineage>
</organism>
<feature type="domain" description="Peptidase M28" evidence="3">
    <location>
        <begin position="79"/>
        <end position="285"/>
    </location>
</feature>
<sequence length="292" mass="31468">MAALFVAGAVLAREPFDGDAAFARVEAQCSFGPRVPGTKGHAACLAWIQDEVRALGLVPEAHGFRAVAPATGDTLDLTNVLVRIAPEKSPRLLLGAHWDTRGWSDQETDPTLRALPVLGANDGASGVAVLLGLAEQFVATPPPIGIDLVFFDMEDQGRAGHPREYCLGSQWMARNWPGTLPDFVLVLDMVGSPETDLGRDLYSLGAFPGWNRLLFDVAEGLGFTEFDRTRAYELFDDHIPFLEIGIPSAVIIGFDAPTWHTQRDVPASVSADRLGRVGEVVLEVVHGGYLGR</sequence>
<dbReference type="PANTHER" id="PTHR12283">
    <property type="entry name" value="GLUTAMINYL-PEPTIDE CYCLOTRANSFERASE"/>
    <property type="match status" value="1"/>
</dbReference>
<protein>
    <submittedName>
        <fullName evidence="4">M28 family peptidase</fullName>
    </submittedName>
</protein>
<dbReference type="GO" id="GO:0008270">
    <property type="term" value="F:zinc ion binding"/>
    <property type="evidence" value="ECO:0007669"/>
    <property type="project" value="TreeGrafter"/>
</dbReference>
<dbReference type="Proteomes" id="UP000739538">
    <property type="component" value="Unassembled WGS sequence"/>
</dbReference>
<reference evidence="4" key="1">
    <citation type="submission" date="2020-04" db="EMBL/GenBank/DDBJ databases">
        <authorList>
            <person name="Zhang T."/>
        </authorList>
    </citation>
    <scope>NUCLEOTIDE SEQUENCE</scope>
    <source>
        <strain evidence="4">HKST-UBA02</strain>
    </source>
</reference>
<evidence type="ECO:0000313" key="5">
    <source>
        <dbReference type="Proteomes" id="UP000739538"/>
    </source>
</evidence>
<name>A0A956SCA8_UNCEI</name>
<dbReference type="InterPro" id="IPR040234">
    <property type="entry name" value="QC/QCL"/>
</dbReference>
<gene>
    <name evidence="4" type="ORF">KDA27_05065</name>
</gene>
<dbReference type="Pfam" id="PF04389">
    <property type="entry name" value="Peptidase_M28"/>
    <property type="match status" value="1"/>
</dbReference>
<dbReference type="PANTHER" id="PTHR12283:SF6">
    <property type="entry name" value="GLUTAMINYL-PEPTIDE CYCLOTRANSFERASE-RELATED"/>
    <property type="match status" value="1"/>
</dbReference>